<reference evidence="3" key="1">
    <citation type="journal article" date="2020" name="Fungal Divers.">
        <title>Resolving the Mortierellaceae phylogeny through synthesis of multi-gene phylogenetics and phylogenomics.</title>
        <authorList>
            <person name="Vandepol N."/>
            <person name="Liber J."/>
            <person name="Desiro A."/>
            <person name="Na H."/>
            <person name="Kennedy M."/>
            <person name="Barry K."/>
            <person name="Grigoriev I.V."/>
            <person name="Miller A.N."/>
            <person name="O'Donnell K."/>
            <person name="Stajich J.E."/>
            <person name="Bonito G."/>
        </authorList>
    </citation>
    <scope>NUCLEOTIDE SEQUENCE</scope>
    <source>
        <strain evidence="3">REB-010B</strain>
    </source>
</reference>
<dbReference type="CDD" id="cd00180">
    <property type="entry name" value="PKc"/>
    <property type="match status" value="1"/>
</dbReference>
<dbReference type="SUPFAM" id="SSF81901">
    <property type="entry name" value="HCP-like"/>
    <property type="match status" value="2"/>
</dbReference>
<dbReference type="Gene3D" id="1.25.40.10">
    <property type="entry name" value="Tetratricopeptide repeat domain"/>
    <property type="match status" value="1"/>
</dbReference>
<dbReference type="AlphaFoldDB" id="A0A9P6UXU3"/>
<dbReference type="PROSITE" id="PS00108">
    <property type="entry name" value="PROTEIN_KINASE_ST"/>
    <property type="match status" value="1"/>
</dbReference>
<dbReference type="PANTHER" id="PTHR11102:SF160">
    <property type="entry name" value="ERAD-ASSOCIATED E3 UBIQUITIN-PROTEIN LIGASE COMPONENT HRD3"/>
    <property type="match status" value="1"/>
</dbReference>
<keyword evidence="4" id="KW-1185">Reference proteome</keyword>
<dbReference type="SMART" id="SM00671">
    <property type="entry name" value="SEL1"/>
    <property type="match status" value="7"/>
</dbReference>
<dbReference type="InterPro" id="IPR006597">
    <property type="entry name" value="Sel1-like"/>
</dbReference>
<evidence type="ECO:0000259" key="2">
    <source>
        <dbReference type="PROSITE" id="PS50011"/>
    </source>
</evidence>
<dbReference type="InterPro" id="IPR008271">
    <property type="entry name" value="Ser/Thr_kinase_AS"/>
</dbReference>
<dbReference type="InterPro" id="IPR011990">
    <property type="entry name" value="TPR-like_helical_dom_sf"/>
</dbReference>
<dbReference type="InterPro" id="IPR050767">
    <property type="entry name" value="Sel1_AlgK"/>
</dbReference>
<dbReference type="SMART" id="SM00220">
    <property type="entry name" value="S_TKc"/>
    <property type="match status" value="1"/>
</dbReference>
<proteinExistence type="inferred from homology"/>
<sequence length="536" mass="59206">MSQVPTNKFPDSWGNLGEIPPSTPAMLIGVGGFGEVYRWNKDGIQMAVKRIRVPGGCSTDIEREMNIVSQLRHKHIIQCYGVDRDDNYVYIVTDYAEGGNLDDAAPRLDWMAKKRIVVEVALGLGYLHSQGIIHRDIKGGNIVLTKNDEAKLCDFGIAKVIASATCGTSFVRKGTPKFMAPELKRIKPAYSTMSDIHALGVVMQELVHEDETPADYMAIMKRCLNEDPEKRPTVEEIVGAFDVDHRVHVMDAKGNQVKTEQEPSADEEFDVGYKLFFGDGDGDDVNHVEGVERLLRSASKGHTNAQYHLGLIYHNGVGVLRDFTKSVKWLQMAADKGFAPAQTGLGYIYLRGGFGVPKNCGRAVDLFQAAANQGDINACTLLGTIYFSGDGAAQNNEEAMRWLRVAAERGCAQAQHAIGVAYYSGGMGVERDYAESRRFFMMAASQGLPKAYTSLGEMYYRGFGAIQDSREALKWWLKAAEEGDMTAQYNLGSLYVFGKGIQNNISKSRMWLKEAAKQGHVDAQEQLEILHLALFS</sequence>
<comment type="similarity">
    <text evidence="1">Belongs to the sel-1 family.</text>
</comment>
<dbReference type="OrthoDB" id="2390637at2759"/>
<dbReference type="Pfam" id="PF00069">
    <property type="entry name" value="Pkinase"/>
    <property type="match status" value="1"/>
</dbReference>
<name>A0A9P6UXU3_9FUNG</name>
<dbReference type="Pfam" id="PF08238">
    <property type="entry name" value="Sel1"/>
    <property type="match status" value="6"/>
</dbReference>
<dbReference type="GO" id="GO:0005524">
    <property type="term" value="F:ATP binding"/>
    <property type="evidence" value="ECO:0007669"/>
    <property type="project" value="InterPro"/>
</dbReference>
<evidence type="ECO:0000313" key="3">
    <source>
        <dbReference type="EMBL" id="KAG0324395.1"/>
    </source>
</evidence>
<dbReference type="InterPro" id="IPR011009">
    <property type="entry name" value="Kinase-like_dom_sf"/>
</dbReference>
<dbReference type="SUPFAM" id="SSF56112">
    <property type="entry name" value="Protein kinase-like (PK-like)"/>
    <property type="match status" value="1"/>
</dbReference>
<dbReference type="PROSITE" id="PS50011">
    <property type="entry name" value="PROTEIN_KINASE_DOM"/>
    <property type="match status" value="1"/>
</dbReference>
<dbReference type="EMBL" id="JAAAIP010000151">
    <property type="protein sequence ID" value="KAG0324395.1"/>
    <property type="molecule type" value="Genomic_DNA"/>
</dbReference>
<protein>
    <recommendedName>
        <fullName evidence="2">Protein kinase domain-containing protein</fullName>
    </recommendedName>
</protein>
<gene>
    <name evidence="3" type="ORF">BGZ99_001911</name>
</gene>
<evidence type="ECO:0000256" key="1">
    <source>
        <dbReference type="ARBA" id="ARBA00038101"/>
    </source>
</evidence>
<comment type="caution">
    <text evidence="3">The sequence shown here is derived from an EMBL/GenBank/DDBJ whole genome shotgun (WGS) entry which is preliminary data.</text>
</comment>
<organism evidence="3 4">
    <name type="scientific">Dissophora globulifera</name>
    <dbReference type="NCBI Taxonomy" id="979702"/>
    <lineage>
        <taxon>Eukaryota</taxon>
        <taxon>Fungi</taxon>
        <taxon>Fungi incertae sedis</taxon>
        <taxon>Mucoromycota</taxon>
        <taxon>Mortierellomycotina</taxon>
        <taxon>Mortierellomycetes</taxon>
        <taxon>Mortierellales</taxon>
        <taxon>Mortierellaceae</taxon>
        <taxon>Dissophora</taxon>
    </lineage>
</organism>
<dbReference type="InterPro" id="IPR000719">
    <property type="entry name" value="Prot_kinase_dom"/>
</dbReference>
<evidence type="ECO:0000313" key="4">
    <source>
        <dbReference type="Proteomes" id="UP000738325"/>
    </source>
</evidence>
<dbReference type="PANTHER" id="PTHR11102">
    <property type="entry name" value="SEL-1-LIKE PROTEIN"/>
    <property type="match status" value="1"/>
</dbReference>
<dbReference type="Gene3D" id="1.10.510.10">
    <property type="entry name" value="Transferase(Phosphotransferase) domain 1"/>
    <property type="match status" value="1"/>
</dbReference>
<dbReference type="Proteomes" id="UP000738325">
    <property type="component" value="Unassembled WGS sequence"/>
</dbReference>
<feature type="domain" description="Protein kinase" evidence="2">
    <location>
        <begin position="22"/>
        <end position="248"/>
    </location>
</feature>
<accession>A0A9P6UXU3</accession>
<dbReference type="GO" id="GO:0004672">
    <property type="term" value="F:protein kinase activity"/>
    <property type="evidence" value="ECO:0007669"/>
    <property type="project" value="InterPro"/>
</dbReference>